<evidence type="ECO:0000313" key="2">
    <source>
        <dbReference type="EMBL" id="KAH3660766.1"/>
    </source>
</evidence>
<accession>A0A9P8SZU1</accession>
<dbReference type="InterPro" id="IPR036047">
    <property type="entry name" value="F-box-like_dom_sf"/>
</dbReference>
<name>A0A9P8SZU1_9ASCO</name>
<reference evidence="2" key="2">
    <citation type="submission" date="2021-01" db="EMBL/GenBank/DDBJ databases">
        <authorList>
            <person name="Schikora-Tamarit M.A."/>
        </authorList>
    </citation>
    <scope>NUCLEOTIDE SEQUENCE</scope>
    <source>
        <strain evidence="2">NCAIM Y.01608</strain>
    </source>
</reference>
<evidence type="ECO:0000259" key="1">
    <source>
        <dbReference type="PROSITE" id="PS50181"/>
    </source>
</evidence>
<dbReference type="Gene3D" id="3.80.10.10">
    <property type="entry name" value="Ribonuclease Inhibitor"/>
    <property type="match status" value="1"/>
</dbReference>
<dbReference type="EMBL" id="JAEUBD010001468">
    <property type="protein sequence ID" value="KAH3660766.1"/>
    <property type="molecule type" value="Genomic_DNA"/>
</dbReference>
<dbReference type="Pfam" id="PF12937">
    <property type="entry name" value="F-box-like"/>
    <property type="match status" value="1"/>
</dbReference>
<reference evidence="2" key="1">
    <citation type="journal article" date="2021" name="Open Biol.">
        <title>Shared evolutionary footprints suggest mitochondrial oxidative damage underlies multiple complex I losses in fungi.</title>
        <authorList>
            <person name="Schikora-Tamarit M.A."/>
            <person name="Marcet-Houben M."/>
            <person name="Nosek J."/>
            <person name="Gabaldon T."/>
        </authorList>
    </citation>
    <scope>NUCLEOTIDE SEQUENCE</scope>
    <source>
        <strain evidence="2">NCAIM Y.01608</strain>
    </source>
</reference>
<protein>
    <recommendedName>
        <fullName evidence="1">F-box domain-containing protein</fullName>
    </recommendedName>
</protein>
<feature type="domain" description="F-box" evidence="1">
    <location>
        <begin position="1"/>
        <end position="42"/>
    </location>
</feature>
<dbReference type="Proteomes" id="UP000788993">
    <property type="component" value="Unassembled WGS sequence"/>
</dbReference>
<proteinExistence type="predicted"/>
<sequence length="577" mass="66326">MNLPDDILDSVVSDLDTKSLLSLSLSCRRLRAHAVPKLYRSLLLVDTRYNTVGDSEFTILTTSKFQQFLEALRSNMSLVGLVQRFLIASHSNNVEGLEVLVGLFIDFKLRNVDVPLLGLKEFKILNETTPYKFLFMNKEYVASQNLKRSSTLLYENDEDEFNKYSNFGQASSIVSLQSYQLVNITELNDVSEETREICINTSNRYQNLGFTMTKRLSRTFDNLESLEILNSDAVDALFSQLDDECVRFKSLNRLSLNIKDLHIMPAVAKCVDLAKLEQFELKFKQTSIGEENQHMNLDLVSAFQDQLKNLKKLSLVHLNSNNLLKNQSQTSQLLLSNSNLSYCIMEHLDVFSPSITYLNVSMNNFAYLPPISMNYQDRRTHFVVDQNFLETKVRQFNKILACKSLETLLIPDFFYNWKPFIAMNREAKNQPQLNGVEYLYTGCDCQRCIETRQLLSQYIEKLSFGNKDMSSTYNFLVGLLHTRLTKFETSSGLDILNYPVLDPIEVSHYGYLGIDLSRMVQLILDNMLEDLNFVVLKLPKLKLLSLGGIHIAIQRTKNEIKMNAVQDDWSSTLRRST</sequence>
<gene>
    <name evidence="2" type="ORF">OGATHE_005098</name>
</gene>
<keyword evidence="3" id="KW-1185">Reference proteome</keyword>
<organism evidence="2 3">
    <name type="scientific">Ogataea polymorpha</name>
    <dbReference type="NCBI Taxonomy" id="460523"/>
    <lineage>
        <taxon>Eukaryota</taxon>
        <taxon>Fungi</taxon>
        <taxon>Dikarya</taxon>
        <taxon>Ascomycota</taxon>
        <taxon>Saccharomycotina</taxon>
        <taxon>Pichiomycetes</taxon>
        <taxon>Pichiales</taxon>
        <taxon>Pichiaceae</taxon>
        <taxon>Ogataea</taxon>
    </lineage>
</organism>
<dbReference type="PROSITE" id="PS50181">
    <property type="entry name" value="FBOX"/>
    <property type="match status" value="1"/>
</dbReference>
<comment type="caution">
    <text evidence="2">The sequence shown here is derived from an EMBL/GenBank/DDBJ whole genome shotgun (WGS) entry which is preliminary data.</text>
</comment>
<dbReference type="AlphaFoldDB" id="A0A9P8SZU1"/>
<dbReference type="InterPro" id="IPR032675">
    <property type="entry name" value="LRR_dom_sf"/>
</dbReference>
<evidence type="ECO:0000313" key="3">
    <source>
        <dbReference type="Proteomes" id="UP000788993"/>
    </source>
</evidence>
<dbReference type="InterPro" id="IPR001810">
    <property type="entry name" value="F-box_dom"/>
</dbReference>
<dbReference type="OrthoDB" id="2564148at2759"/>
<dbReference type="SUPFAM" id="SSF81383">
    <property type="entry name" value="F-box domain"/>
    <property type="match status" value="1"/>
</dbReference>